<dbReference type="InterPro" id="IPR017871">
    <property type="entry name" value="ABC_transporter-like_CS"/>
</dbReference>
<feature type="compositionally biased region" description="Low complexity" evidence="5">
    <location>
        <begin position="358"/>
        <end position="375"/>
    </location>
</feature>
<feature type="region of interest" description="Disordered" evidence="5">
    <location>
        <begin position="358"/>
        <end position="380"/>
    </location>
</feature>
<keyword evidence="2" id="KW-0813">Transport</keyword>
<feature type="region of interest" description="Disordered" evidence="5">
    <location>
        <begin position="656"/>
        <end position="678"/>
    </location>
</feature>
<accession>A0ABD6AFI6</accession>
<keyword evidence="3" id="KW-0547">Nucleotide-binding</keyword>
<dbReference type="NCBIfam" id="TIGR01727">
    <property type="entry name" value="oligo_HPY"/>
    <property type="match status" value="2"/>
</dbReference>
<proteinExistence type="inferred from homology"/>
<dbReference type="GO" id="GO:0005524">
    <property type="term" value="F:ATP binding"/>
    <property type="evidence" value="ECO:0007669"/>
    <property type="project" value="UniProtKB-KW"/>
</dbReference>
<dbReference type="Pfam" id="PF08352">
    <property type="entry name" value="oligo_HPY"/>
    <property type="match status" value="2"/>
</dbReference>
<dbReference type="CDD" id="cd03257">
    <property type="entry name" value="ABC_NikE_OppD_transporters"/>
    <property type="match status" value="2"/>
</dbReference>
<evidence type="ECO:0000313" key="7">
    <source>
        <dbReference type="EMBL" id="MFC7318965.1"/>
    </source>
</evidence>
<feature type="domain" description="ABC transporter" evidence="6">
    <location>
        <begin position="385"/>
        <end position="649"/>
    </location>
</feature>
<dbReference type="Proteomes" id="UP001596547">
    <property type="component" value="Unassembled WGS sequence"/>
</dbReference>
<dbReference type="FunFam" id="3.40.50.300:FF:000016">
    <property type="entry name" value="Oligopeptide ABC transporter ATP-binding component"/>
    <property type="match status" value="1"/>
</dbReference>
<dbReference type="NCBIfam" id="NF008453">
    <property type="entry name" value="PRK11308.1"/>
    <property type="match status" value="2"/>
</dbReference>
<comment type="caution">
    <text evidence="7">The sequence shown here is derived from an EMBL/GenBank/DDBJ whole genome shotgun (WGS) entry which is preliminary data.</text>
</comment>
<dbReference type="Gene3D" id="3.40.50.300">
    <property type="entry name" value="P-loop containing nucleotide triphosphate hydrolases"/>
    <property type="match status" value="2"/>
</dbReference>
<dbReference type="Pfam" id="PF00005">
    <property type="entry name" value="ABC_tran"/>
    <property type="match status" value="2"/>
</dbReference>
<dbReference type="GeneID" id="79317849"/>
<evidence type="ECO:0000256" key="3">
    <source>
        <dbReference type="ARBA" id="ARBA00022741"/>
    </source>
</evidence>
<dbReference type="InterPro" id="IPR050319">
    <property type="entry name" value="ABC_transp_ATP-bind"/>
</dbReference>
<comment type="similarity">
    <text evidence="1">Belongs to the ABC transporter superfamily.</text>
</comment>
<evidence type="ECO:0000256" key="2">
    <source>
        <dbReference type="ARBA" id="ARBA00022448"/>
    </source>
</evidence>
<gene>
    <name evidence="7" type="ORF">ACFQPE_19515</name>
</gene>
<evidence type="ECO:0000256" key="1">
    <source>
        <dbReference type="ARBA" id="ARBA00005417"/>
    </source>
</evidence>
<dbReference type="PANTHER" id="PTHR43776:SF7">
    <property type="entry name" value="D,D-DIPEPTIDE TRANSPORT ATP-BINDING PROTEIN DDPF-RELATED"/>
    <property type="match status" value="1"/>
</dbReference>
<evidence type="ECO:0000259" key="6">
    <source>
        <dbReference type="PROSITE" id="PS50893"/>
    </source>
</evidence>
<evidence type="ECO:0000256" key="5">
    <source>
        <dbReference type="SAM" id="MobiDB-lite"/>
    </source>
</evidence>
<feature type="domain" description="ABC transporter" evidence="6">
    <location>
        <begin position="20"/>
        <end position="270"/>
    </location>
</feature>
<dbReference type="AlphaFoldDB" id="A0ABD6AFI6"/>
<dbReference type="PROSITE" id="PS50893">
    <property type="entry name" value="ABC_TRANSPORTER_2"/>
    <property type="match status" value="2"/>
</dbReference>
<dbReference type="PROSITE" id="PS00211">
    <property type="entry name" value="ABC_TRANSPORTER_1"/>
    <property type="match status" value="2"/>
</dbReference>
<dbReference type="InterPro" id="IPR003593">
    <property type="entry name" value="AAA+_ATPase"/>
</dbReference>
<dbReference type="GO" id="GO:0055085">
    <property type="term" value="P:transmembrane transport"/>
    <property type="evidence" value="ECO:0007669"/>
    <property type="project" value="UniProtKB-ARBA"/>
</dbReference>
<evidence type="ECO:0000313" key="8">
    <source>
        <dbReference type="Proteomes" id="UP001596547"/>
    </source>
</evidence>
<dbReference type="EMBL" id="JBHTBF010000003">
    <property type="protein sequence ID" value="MFC7318965.1"/>
    <property type="molecule type" value="Genomic_DNA"/>
</dbReference>
<evidence type="ECO:0000256" key="4">
    <source>
        <dbReference type="ARBA" id="ARBA00022840"/>
    </source>
</evidence>
<dbReference type="InterPro" id="IPR027417">
    <property type="entry name" value="P-loop_NTPase"/>
</dbReference>
<reference evidence="7 8" key="1">
    <citation type="journal article" date="2019" name="Int. J. Syst. Evol. Microbiol.">
        <title>The Global Catalogue of Microorganisms (GCM) 10K type strain sequencing project: providing services to taxonomists for standard genome sequencing and annotation.</title>
        <authorList>
            <consortium name="The Broad Institute Genomics Platform"/>
            <consortium name="The Broad Institute Genome Sequencing Center for Infectious Disease"/>
            <person name="Wu L."/>
            <person name="Ma J."/>
        </authorList>
    </citation>
    <scope>NUCLEOTIDE SEQUENCE [LARGE SCALE GENOMIC DNA]</scope>
    <source>
        <strain evidence="7 8">PSR21</strain>
    </source>
</reference>
<dbReference type="InterPro" id="IPR013563">
    <property type="entry name" value="Oligopep_ABC_C"/>
</dbReference>
<organism evidence="7 8">
    <name type="scientific">Halomarina halobia</name>
    <dbReference type="NCBI Taxonomy" id="3033386"/>
    <lineage>
        <taxon>Archaea</taxon>
        <taxon>Methanobacteriati</taxon>
        <taxon>Methanobacteriota</taxon>
        <taxon>Stenosarchaea group</taxon>
        <taxon>Halobacteria</taxon>
        <taxon>Halobacteriales</taxon>
        <taxon>Natronomonadaceae</taxon>
        <taxon>Halomarina</taxon>
    </lineage>
</organism>
<name>A0ABD6AFI6_9EURY</name>
<keyword evidence="4 7" id="KW-0067">ATP-binding</keyword>
<protein>
    <submittedName>
        <fullName evidence="7">Dipeptide ABC transporter ATP-binding protein</fullName>
    </submittedName>
</protein>
<dbReference type="SUPFAM" id="SSF52540">
    <property type="entry name" value="P-loop containing nucleoside triphosphate hydrolases"/>
    <property type="match status" value="2"/>
</dbReference>
<sequence length="809" mass="88453">MATTGQRRDEATESDTIIEIRNAEVTFEMDRGVSRVLNGVDLDVKRQEIVGVVGESGSGKSMLASAMLDAVDEPGRLTGEVTYYPPDGDPVDVLNLSGAELKRLRWEEIAMVFQGAMSSFNPTMTIASHFEETLKAHDADVGAGMDRARRLLSDLYLDPERVLESYPHELSGGMSQRALIALSLILEPNVLVMDEPTAALDLLMQRSILSLLSELQEKYDLTVIFITHDLPLVAGLADRLAVMYAFELVEVGPADELVRNATHPYTRALLKAVPNLDAPLETMDSIAGSAPDPVNIPSGCTYADRCPLADDQCRSVDPPMYDADDDGHVVACHHWTEASEAVDYDLGSLDDEIDAAERTGTTATTGPPEAAGPTPDRLDDRDAVVSLDDVEVHFEKEQGFVEGLFNDPETVGAVDGISLAVPERDVVALVGESGCGKTTLGKTAIGVQRPTGGSVRYRDRDVWEVRDGGGDIPFGEIRKSLQIIHQDPGSALNPNRTVMKTLAAPLKQWQPDLGSEDRQARILRMLERVGMKPATDYAHRFPHQLSGGEQQRVALVRALLMNPDLILADEAVSALDVSLRVEMMDLLLELQEEFGTSYLFISHNLSNARYLAETAGGRVGIMYLGELVEVGPAEEVLRNPRHPYTRVLRWATADLDPDDDVDEPPVRDIDIPDPVDPPSGCRFHTRCPNVIPPDGMEIDQAVYNEIMSLRHALDERSAELFGESPTGSTVDDLRERAFDEALPEPHRERVDEALAAVVEGDWERASAGLREHYESVCERARPAAAAGGHPVACHLYDPDRSGEPRGFAD</sequence>
<keyword evidence="8" id="KW-1185">Reference proteome</keyword>
<dbReference type="InterPro" id="IPR003439">
    <property type="entry name" value="ABC_transporter-like_ATP-bd"/>
</dbReference>
<dbReference type="SMART" id="SM00382">
    <property type="entry name" value="AAA"/>
    <property type="match status" value="2"/>
</dbReference>
<dbReference type="RefSeq" id="WP_276306196.1">
    <property type="nucleotide sequence ID" value="NZ_CP119993.1"/>
</dbReference>
<dbReference type="PANTHER" id="PTHR43776">
    <property type="entry name" value="TRANSPORT ATP-BINDING PROTEIN"/>
    <property type="match status" value="1"/>
</dbReference>